<dbReference type="Pfam" id="PF02776">
    <property type="entry name" value="TPP_enzyme_N"/>
    <property type="match status" value="1"/>
</dbReference>
<evidence type="ECO:0000256" key="4">
    <source>
        <dbReference type="ARBA" id="ARBA00022793"/>
    </source>
</evidence>
<comment type="cofactor">
    <cofactor evidence="8">
        <name>Mg(2+)</name>
        <dbReference type="ChEBI" id="CHEBI:18420"/>
    </cofactor>
    <text evidence="8">Binds 1 Mg(2+) per subunit.</text>
</comment>
<keyword evidence="14" id="KW-1185">Reference proteome</keyword>
<dbReference type="OrthoDB" id="3970464at2759"/>
<evidence type="ECO:0000259" key="11">
    <source>
        <dbReference type="Pfam" id="PF02775"/>
    </source>
</evidence>
<sequence length="578" mass="64340">MSTYRAQNNVPPFIPLSQYLLHRLKQLGVTTIFGLPGEHNAPLINQIYQIPSMTWCGNTNELNASYAADGYARIKRLSCLITTFGVGEMSVLNGVAGAFAEHVPILHIVGMPPSSAQLKQLLLNHTLGKTDYDVFHRLASDICCYSAVIKDAETAMAIIEKCIGMCYSKQRPVYCGIPVNFINAMTSSHLLDIPLEVDNFVDDPSVDNLVELTLEKLYAAKHPLIMADGCAIRHDCLSELRQLATVTGFPLCATPMGKTAFDEQDRRYAGVYTGTISSPQVREVVDFSDFILVVGAMAIDFATSSFHFYYKTKNIIFLFDTFAKVTIGSKMYPDLRLKYVMQTLVCRLDRSRINYIHEAIPESIQFRVLPDPNTPLRQEWLWARMAQWFQEGDVIITETGTSGLGINQIKLPSNAKIISQPLWGSVGFSVGACLGVLIAVREEIMNGCRQPGSRTILFVGDGALQLTAQELSTIIRFHLTPFIFVVNNKGNSVDRLLNRKKLGTSPNYYDLQQWDNLALIPTFGATEYDTTRVSKVGQLDQLLNDLNFAQNSILKMVEILLPSMDGPQVLMDIIPESI</sequence>
<dbReference type="InterPro" id="IPR011766">
    <property type="entry name" value="TPP_enzyme_TPP-bd"/>
</dbReference>
<evidence type="ECO:0000313" key="14">
    <source>
        <dbReference type="Proteomes" id="UP000243052"/>
    </source>
</evidence>
<dbReference type="Proteomes" id="UP000243052">
    <property type="component" value="Chromosome vi"/>
</dbReference>
<dbReference type="CDD" id="cd07038">
    <property type="entry name" value="TPP_PYR_PDC_IPDC_like"/>
    <property type="match status" value="1"/>
</dbReference>
<dbReference type="Pfam" id="PF02775">
    <property type="entry name" value="TPP_enzyme_C"/>
    <property type="match status" value="1"/>
</dbReference>
<dbReference type="Gene3D" id="3.40.50.970">
    <property type="match status" value="2"/>
</dbReference>
<dbReference type="AlphaFoldDB" id="A0A109UZP7"/>
<dbReference type="GO" id="GO:0005829">
    <property type="term" value="C:cytosol"/>
    <property type="evidence" value="ECO:0007669"/>
    <property type="project" value="TreeGrafter"/>
</dbReference>
<dbReference type="GO" id="GO:0005634">
    <property type="term" value="C:nucleus"/>
    <property type="evidence" value="ECO:0007669"/>
    <property type="project" value="TreeGrafter"/>
</dbReference>
<keyword evidence="6 9" id="KW-0786">Thiamine pyrophosphate</keyword>
<dbReference type="CDD" id="cd02005">
    <property type="entry name" value="TPP_PDC_IPDC"/>
    <property type="match status" value="1"/>
</dbReference>
<dbReference type="EMBL" id="CP014246">
    <property type="protein sequence ID" value="AMD21750.1"/>
    <property type="molecule type" value="Genomic_DNA"/>
</dbReference>
<comment type="cofactor">
    <cofactor evidence="1">
        <name>thiamine diphosphate</name>
        <dbReference type="ChEBI" id="CHEBI:58937"/>
    </cofactor>
</comment>
<evidence type="ECO:0000256" key="8">
    <source>
        <dbReference type="PIRSR" id="PIRSR036565-2"/>
    </source>
</evidence>
<evidence type="ECO:0000256" key="1">
    <source>
        <dbReference type="ARBA" id="ARBA00001964"/>
    </source>
</evidence>
<dbReference type="SUPFAM" id="SSF52518">
    <property type="entry name" value="Thiamin diphosphate-binding fold (THDP-binding)"/>
    <property type="match status" value="2"/>
</dbReference>
<evidence type="ECO:0000256" key="7">
    <source>
        <dbReference type="ARBA" id="ARBA00023239"/>
    </source>
</evidence>
<protein>
    <submittedName>
        <fullName evidence="13">HFL106Cp</fullName>
    </submittedName>
</protein>
<organism evidence="13 14">
    <name type="scientific">Eremothecium sinecaudum</name>
    <dbReference type="NCBI Taxonomy" id="45286"/>
    <lineage>
        <taxon>Eukaryota</taxon>
        <taxon>Fungi</taxon>
        <taxon>Dikarya</taxon>
        <taxon>Ascomycota</taxon>
        <taxon>Saccharomycotina</taxon>
        <taxon>Saccharomycetes</taxon>
        <taxon>Saccharomycetales</taxon>
        <taxon>Saccharomycetaceae</taxon>
        <taxon>Eremothecium</taxon>
    </lineage>
</organism>
<keyword evidence="4" id="KW-0210">Decarboxylase</keyword>
<feature type="domain" description="Thiamine pyrophosphate enzyme N-terminal TPP-binding" evidence="12">
    <location>
        <begin position="16"/>
        <end position="118"/>
    </location>
</feature>
<gene>
    <name evidence="13" type="ORF">AW171_hschr63721</name>
</gene>
<feature type="domain" description="Thiamine pyrophosphate enzyme central" evidence="10">
    <location>
        <begin position="213"/>
        <end position="316"/>
    </location>
</feature>
<evidence type="ECO:0000256" key="3">
    <source>
        <dbReference type="ARBA" id="ARBA00022723"/>
    </source>
</evidence>
<dbReference type="FunFam" id="3.40.50.970:FF:000024">
    <property type="entry name" value="Pyruvate decarboxylase isozyme"/>
    <property type="match status" value="1"/>
</dbReference>
<evidence type="ECO:0000256" key="9">
    <source>
        <dbReference type="RuleBase" id="RU362132"/>
    </source>
</evidence>
<dbReference type="InterPro" id="IPR012000">
    <property type="entry name" value="Thiamin_PyroP_enz_cen_dom"/>
</dbReference>
<dbReference type="InterPro" id="IPR047214">
    <property type="entry name" value="TPP_PDC_IPDC"/>
</dbReference>
<name>A0A109UZP7_9SACH</name>
<evidence type="ECO:0000256" key="5">
    <source>
        <dbReference type="ARBA" id="ARBA00022842"/>
    </source>
</evidence>
<evidence type="ECO:0000259" key="12">
    <source>
        <dbReference type="Pfam" id="PF02776"/>
    </source>
</evidence>
<comment type="similarity">
    <text evidence="2 9">Belongs to the TPP enzyme family.</text>
</comment>
<accession>A0A109UZP7</accession>
<dbReference type="GO" id="GO:0004737">
    <property type="term" value="F:pyruvate decarboxylase activity"/>
    <property type="evidence" value="ECO:0007669"/>
    <property type="project" value="TreeGrafter"/>
</dbReference>
<dbReference type="GO" id="GO:0030976">
    <property type="term" value="F:thiamine pyrophosphate binding"/>
    <property type="evidence" value="ECO:0007669"/>
    <property type="project" value="InterPro"/>
</dbReference>
<dbReference type="InterPro" id="IPR029035">
    <property type="entry name" value="DHS-like_NAD/FAD-binding_dom"/>
</dbReference>
<dbReference type="GeneID" id="28725055"/>
<keyword evidence="5 8" id="KW-0460">Magnesium</keyword>
<keyword evidence="7" id="KW-0456">Lyase</keyword>
<evidence type="ECO:0000256" key="2">
    <source>
        <dbReference type="ARBA" id="ARBA00007812"/>
    </source>
</evidence>
<dbReference type="GO" id="GO:0000949">
    <property type="term" value="P:aromatic amino acid family catabolic process to alcohol via Ehrlich pathway"/>
    <property type="evidence" value="ECO:0007669"/>
    <property type="project" value="TreeGrafter"/>
</dbReference>
<feature type="binding site" evidence="8">
    <location>
        <position position="490"/>
    </location>
    <ligand>
        <name>Mg(2+)</name>
        <dbReference type="ChEBI" id="CHEBI:18420"/>
    </ligand>
</feature>
<dbReference type="SUPFAM" id="SSF52467">
    <property type="entry name" value="DHS-like NAD/FAD-binding domain"/>
    <property type="match status" value="1"/>
</dbReference>
<dbReference type="InterPro" id="IPR047213">
    <property type="entry name" value="TPP_PYR_PDC_IPDC-like"/>
</dbReference>
<dbReference type="PANTHER" id="PTHR43452">
    <property type="entry name" value="PYRUVATE DECARBOXYLASE"/>
    <property type="match status" value="1"/>
</dbReference>
<dbReference type="STRING" id="45286.A0A109UZP7"/>
<dbReference type="InterPro" id="IPR029061">
    <property type="entry name" value="THDP-binding"/>
</dbReference>
<dbReference type="InterPro" id="IPR012001">
    <property type="entry name" value="Thiamin_PyroP_enz_TPP-bd_dom"/>
</dbReference>
<feature type="binding site" evidence="8">
    <location>
        <position position="461"/>
    </location>
    <ligand>
        <name>Mg(2+)</name>
        <dbReference type="ChEBI" id="CHEBI:18420"/>
    </ligand>
</feature>
<dbReference type="FunFam" id="3.40.50.970:FF:000019">
    <property type="entry name" value="Pyruvate decarboxylase isozyme"/>
    <property type="match status" value="1"/>
</dbReference>
<evidence type="ECO:0000259" key="10">
    <source>
        <dbReference type="Pfam" id="PF00205"/>
    </source>
</evidence>
<evidence type="ECO:0000313" key="13">
    <source>
        <dbReference type="EMBL" id="AMD21750.1"/>
    </source>
</evidence>
<dbReference type="Pfam" id="PF00205">
    <property type="entry name" value="TPP_enzyme_M"/>
    <property type="match status" value="1"/>
</dbReference>
<dbReference type="RefSeq" id="XP_017988746.1">
    <property type="nucleotide sequence ID" value="XM_018133128.1"/>
</dbReference>
<dbReference type="PANTHER" id="PTHR43452:SF30">
    <property type="entry name" value="PYRUVATE DECARBOXYLASE ISOZYME 1-RELATED"/>
    <property type="match status" value="1"/>
</dbReference>
<evidence type="ECO:0000256" key="6">
    <source>
        <dbReference type="ARBA" id="ARBA00023052"/>
    </source>
</evidence>
<keyword evidence="3 8" id="KW-0479">Metal-binding</keyword>
<feature type="binding site" evidence="8">
    <location>
        <position position="488"/>
    </location>
    <ligand>
        <name>Mg(2+)</name>
        <dbReference type="ChEBI" id="CHEBI:18420"/>
    </ligand>
</feature>
<proteinExistence type="inferred from homology"/>
<dbReference type="GO" id="GO:0000287">
    <property type="term" value="F:magnesium ion binding"/>
    <property type="evidence" value="ECO:0007669"/>
    <property type="project" value="InterPro"/>
</dbReference>
<dbReference type="InterPro" id="IPR012110">
    <property type="entry name" value="PDC/IPDC-like"/>
</dbReference>
<dbReference type="PIRSF" id="PIRSF036565">
    <property type="entry name" value="Pyruvt_ip_decrb"/>
    <property type="match status" value="1"/>
</dbReference>
<dbReference type="Gene3D" id="3.40.50.1220">
    <property type="entry name" value="TPP-binding domain"/>
    <property type="match status" value="1"/>
</dbReference>
<reference evidence="13 14" key="1">
    <citation type="submission" date="2016-01" db="EMBL/GenBank/DDBJ databases">
        <title>Genome sequence of the yeast Holleya sinecauda.</title>
        <authorList>
            <person name="Dietrich F.S."/>
        </authorList>
    </citation>
    <scope>NUCLEOTIDE SEQUENCE [LARGE SCALE GENOMIC DNA]</scope>
    <source>
        <strain evidence="13 14">ATCC 58844</strain>
    </source>
</reference>
<feature type="domain" description="Thiamine pyrophosphate enzyme TPP-binding" evidence="11">
    <location>
        <begin position="402"/>
        <end position="544"/>
    </location>
</feature>